<evidence type="ECO:0000259" key="3">
    <source>
        <dbReference type="PROSITE" id="PS51390"/>
    </source>
</evidence>
<reference evidence="4" key="2">
    <citation type="submission" date="2025-08" db="UniProtKB">
        <authorList>
            <consortium name="Ensembl"/>
        </authorList>
    </citation>
    <scope>IDENTIFICATION</scope>
</reference>
<dbReference type="PROSITE" id="PS51257">
    <property type="entry name" value="PROKAR_LIPOPROTEIN"/>
    <property type="match status" value="1"/>
</dbReference>
<dbReference type="GO" id="GO:0005615">
    <property type="term" value="C:extracellular space"/>
    <property type="evidence" value="ECO:0007669"/>
    <property type="project" value="TreeGrafter"/>
</dbReference>
<accession>A0A8C8UKV0</accession>
<feature type="domain" description="WAP" evidence="3">
    <location>
        <begin position="28"/>
        <end position="75"/>
    </location>
</feature>
<dbReference type="Ensembl" id="ENSPEMT00000033819.1">
    <property type="protein sequence ID" value="ENSPEMP00000030783.1"/>
    <property type="gene ID" value="ENSPEMG00000027130.1"/>
</dbReference>
<reference evidence="5" key="1">
    <citation type="submission" date="2018-10" db="EMBL/GenBank/DDBJ databases">
        <title>Improved assembly of the deer mouse Peromyscus maniculatus genome.</title>
        <authorList>
            <person name="Lassance J.-M."/>
            <person name="Hoekstra H.E."/>
        </authorList>
    </citation>
    <scope>NUCLEOTIDE SEQUENCE [LARGE SCALE GENOMIC DNA]</scope>
</reference>
<dbReference type="InterPro" id="IPR008197">
    <property type="entry name" value="WAP_dom"/>
</dbReference>
<name>A0A8C8UKV0_PERMB</name>
<dbReference type="InterPro" id="IPR036645">
    <property type="entry name" value="Elafin-like_sf"/>
</dbReference>
<evidence type="ECO:0000256" key="1">
    <source>
        <dbReference type="ARBA" id="ARBA00022690"/>
    </source>
</evidence>
<reference evidence="4" key="3">
    <citation type="submission" date="2025-09" db="UniProtKB">
        <authorList>
            <consortium name="Ensembl"/>
        </authorList>
    </citation>
    <scope>IDENTIFICATION</scope>
</reference>
<evidence type="ECO:0000256" key="2">
    <source>
        <dbReference type="SAM" id="SignalP"/>
    </source>
</evidence>
<dbReference type="CDD" id="cd00199">
    <property type="entry name" value="WAP"/>
    <property type="match status" value="1"/>
</dbReference>
<protein>
    <recommendedName>
        <fullName evidence="3">WAP domain-containing protein</fullName>
    </recommendedName>
</protein>
<dbReference type="PROSITE" id="PS51390">
    <property type="entry name" value="WAP"/>
    <property type="match status" value="1"/>
</dbReference>
<keyword evidence="2" id="KW-0732">Signal</keyword>
<dbReference type="GO" id="GO:0019731">
    <property type="term" value="P:antibacterial humoral response"/>
    <property type="evidence" value="ECO:0007669"/>
    <property type="project" value="TreeGrafter"/>
</dbReference>
<dbReference type="Gene3D" id="4.10.75.10">
    <property type="entry name" value="Elafin-like"/>
    <property type="match status" value="1"/>
</dbReference>
<keyword evidence="1" id="KW-0646">Protease inhibitor</keyword>
<evidence type="ECO:0000313" key="5">
    <source>
        <dbReference type="Proteomes" id="UP000694547"/>
    </source>
</evidence>
<proteinExistence type="predicted"/>
<dbReference type="PRINTS" id="PR00003">
    <property type="entry name" value="4DISULPHCORE"/>
</dbReference>
<dbReference type="GO" id="GO:0045087">
    <property type="term" value="P:innate immune response"/>
    <property type="evidence" value="ECO:0007669"/>
    <property type="project" value="TreeGrafter"/>
</dbReference>
<dbReference type="Pfam" id="PF00095">
    <property type="entry name" value="WAP"/>
    <property type="match status" value="1"/>
</dbReference>
<dbReference type="PANTHER" id="PTHR19441:SF92">
    <property type="entry name" value="WAP FOUR-DISULFIDE CORE DOMAIN PROTEIN 18"/>
    <property type="match status" value="1"/>
</dbReference>
<organism evidence="4 5">
    <name type="scientific">Peromyscus maniculatus bairdii</name>
    <name type="common">Prairie deer mouse</name>
    <dbReference type="NCBI Taxonomy" id="230844"/>
    <lineage>
        <taxon>Eukaryota</taxon>
        <taxon>Metazoa</taxon>
        <taxon>Chordata</taxon>
        <taxon>Craniata</taxon>
        <taxon>Vertebrata</taxon>
        <taxon>Euteleostomi</taxon>
        <taxon>Mammalia</taxon>
        <taxon>Eutheria</taxon>
        <taxon>Euarchontoglires</taxon>
        <taxon>Glires</taxon>
        <taxon>Rodentia</taxon>
        <taxon>Myomorpha</taxon>
        <taxon>Muroidea</taxon>
        <taxon>Cricetidae</taxon>
        <taxon>Neotominae</taxon>
        <taxon>Peromyscus</taxon>
    </lineage>
</organism>
<evidence type="ECO:0000313" key="4">
    <source>
        <dbReference type="Ensembl" id="ENSPEMP00000030783.1"/>
    </source>
</evidence>
<dbReference type="GO" id="GO:0004867">
    <property type="term" value="F:serine-type endopeptidase inhibitor activity"/>
    <property type="evidence" value="ECO:0007669"/>
    <property type="project" value="TreeGrafter"/>
</dbReference>
<keyword evidence="5" id="KW-1185">Reference proteome</keyword>
<dbReference type="SMART" id="SM00217">
    <property type="entry name" value="WAP"/>
    <property type="match status" value="1"/>
</dbReference>
<dbReference type="InterPro" id="IPR050514">
    <property type="entry name" value="WAP_four-disulfide_core"/>
</dbReference>
<sequence length="102" mass="10718">MKTATVLVLVAFFAIMMGAACALSSPEELQKPGACPVLPPNTFGTCDERCTGDDSCSGEMKCCSNGCGHVCKPPVFKVSIVLCLTFLCGDSLTKAATEERVY</sequence>
<dbReference type="AlphaFoldDB" id="A0A8C8UKV0"/>
<feature type="chain" id="PRO_5034331370" description="WAP domain-containing protein" evidence="2">
    <location>
        <begin position="23"/>
        <end position="102"/>
    </location>
</feature>
<dbReference type="Proteomes" id="UP000694547">
    <property type="component" value="Unassembled WGS sequence"/>
</dbReference>
<dbReference type="PANTHER" id="PTHR19441">
    <property type="entry name" value="WHEY ACDIC PROTEIN WAP"/>
    <property type="match status" value="1"/>
</dbReference>
<dbReference type="FunFam" id="4.10.75.10:FF:000001">
    <property type="entry name" value="Anosmin 1"/>
    <property type="match status" value="1"/>
</dbReference>
<dbReference type="GeneTree" id="ENSGT00530000064879"/>
<dbReference type="SUPFAM" id="SSF57256">
    <property type="entry name" value="Elafin-like"/>
    <property type="match status" value="1"/>
</dbReference>
<feature type="signal peptide" evidence="2">
    <location>
        <begin position="1"/>
        <end position="22"/>
    </location>
</feature>